<protein>
    <submittedName>
        <fullName evidence="1">ARAD1C35354p</fullName>
    </submittedName>
</protein>
<dbReference type="PANTHER" id="PTHR34129">
    <property type="entry name" value="BLR1139 PROTEIN"/>
    <property type="match status" value="1"/>
</dbReference>
<dbReference type="Gene3D" id="3.20.170.20">
    <property type="entry name" value="Protein of unknown function DUF952"/>
    <property type="match status" value="1"/>
</dbReference>
<evidence type="ECO:0000313" key="1">
    <source>
        <dbReference type="EMBL" id="CDP35430.1"/>
    </source>
</evidence>
<dbReference type="EMBL" id="HG937693">
    <property type="protein sequence ID" value="CDP35430.1"/>
    <property type="molecule type" value="Genomic_DNA"/>
</dbReference>
<sequence>MLYKILSALPAEARKDNGIGPKTVLPLVPLDLKDGFIHLSTEDQLTETLNKFFPSVDQVVILEIDALDDKDAAIPEGKTGNKYRSQIKWEWVESRQSYFPHLYGDLINEDVIGHKVLKKTGDKWVL</sequence>
<reference evidence="1" key="1">
    <citation type="submission" date="2014-02" db="EMBL/GenBank/DDBJ databases">
        <authorList>
            <person name="Genoscope - CEA"/>
        </authorList>
    </citation>
    <scope>NUCLEOTIDE SEQUENCE</scope>
    <source>
        <strain evidence="1">LS3</strain>
    </source>
</reference>
<proteinExistence type="predicted"/>
<dbReference type="AlphaFoldDB" id="A0A060T2T3"/>
<reference evidence="1" key="2">
    <citation type="submission" date="2014-06" db="EMBL/GenBank/DDBJ databases">
        <title>The complete genome of Blastobotrys (Arxula) adeninivorans LS3 - a yeast of biotechnological interest.</title>
        <authorList>
            <person name="Kunze G."/>
            <person name="Gaillardin C."/>
            <person name="Czernicka M."/>
            <person name="Durrens P."/>
            <person name="Martin T."/>
            <person name="Boer E."/>
            <person name="Gabaldon T."/>
            <person name="Cruz J."/>
            <person name="Talla E."/>
            <person name="Marck C."/>
            <person name="Goffeau A."/>
            <person name="Barbe V."/>
            <person name="Baret P."/>
            <person name="Baronian K."/>
            <person name="Beier S."/>
            <person name="Bleykasten C."/>
            <person name="Bode R."/>
            <person name="Casaregola S."/>
            <person name="Despons L."/>
            <person name="Fairhead C."/>
            <person name="Giersberg M."/>
            <person name="Gierski P."/>
            <person name="Hahnel U."/>
            <person name="Hartmann A."/>
            <person name="Jankowska D."/>
            <person name="Jubin C."/>
            <person name="Jung P."/>
            <person name="Lafontaine I."/>
            <person name="Leh-Louis V."/>
            <person name="Lemaire M."/>
            <person name="Marcet-Houben M."/>
            <person name="Mascher M."/>
            <person name="Morel G."/>
            <person name="Richard G.-F."/>
            <person name="Riechen J."/>
            <person name="Sacerdot C."/>
            <person name="Sarkar A."/>
            <person name="Savel G."/>
            <person name="Schacherer J."/>
            <person name="Sherman D."/>
            <person name="Straub M.-L."/>
            <person name="Stein N."/>
            <person name="Thierry A."/>
            <person name="Trautwein-Schult A."/>
            <person name="Westhof E."/>
            <person name="Worch S."/>
            <person name="Dujon B."/>
            <person name="Souciet J.-L."/>
            <person name="Wincker P."/>
            <person name="Scholz U."/>
            <person name="Neuveglise N."/>
        </authorList>
    </citation>
    <scope>NUCLEOTIDE SEQUENCE</scope>
    <source>
        <strain evidence="1">LS3</strain>
    </source>
</reference>
<dbReference type="InterPro" id="IPR009297">
    <property type="entry name" value="DUF952"/>
</dbReference>
<organism evidence="1">
    <name type="scientific">Blastobotrys adeninivorans</name>
    <name type="common">Yeast</name>
    <name type="synonym">Arxula adeninivorans</name>
    <dbReference type="NCBI Taxonomy" id="409370"/>
    <lineage>
        <taxon>Eukaryota</taxon>
        <taxon>Fungi</taxon>
        <taxon>Dikarya</taxon>
        <taxon>Ascomycota</taxon>
        <taxon>Saccharomycotina</taxon>
        <taxon>Dipodascomycetes</taxon>
        <taxon>Dipodascales</taxon>
        <taxon>Trichomonascaceae</taxon>
        <taxon>Blastobotrys</taxon>
    </lineage>
</organism>
<gene>
    <name evidence="1" type="ORF">GNLVRS02_ARAD1C35354g</name>
</gene>
<dbReference type="Pfam" id="PF06108">
    <property type="entry name" value="DUF952"/>
    <property type="match status" value="1"/>
</dbReference>
<accession>A0A060T2T3</accession>
<dbReference type="PANTHER" id="PTHR34129:SF1">
    <property type="entry name" value="DUF952 DOMAIN-CONTAINING PROTEIN"/>
    <property type="match status" value="1"/>
</dbReference>
<dbReference type="SUPFAM" id="SSF56399">
    <property type="entry name" value="ADP-ribosylation"/>
    <property type="match status" value="1"/>
</dbReference>
<name>A0A060T2T3_BLAAD</name>